<protein>
    <recommendedName>
        <fullName evidence="4">Protein kinase domain-containing protein</fullName>
    </recommendedName>
</protein>
<dbReference type="Gene3D" id="1.10.510.10">
    <property type="entry name" value="Transferase(Phosphotransferase) domain 1"/>
    <property type="match status" value="1"/>
</dbReference>
<dbReference type="InterPro" id="IPR000719">
    <property type="entry name" value="Prot_kinase_dom"/>
</dbReference>
<dbReference type="SUPFAM" id="SSF56112">
    <property type="entry name" value="Protein kinase-like (PK-like)"/>
    <property type="match status" value="1"/>
</dbReference>
<dbReference type="GO" id="GO:0008270">
    <property type="term" value="F:zinc ion binding"/>
    <property type="evidence" value="ECO:0007669"/>
    <property type="project" value="UniProtKB-KW"/>
</dbReference>
<dbReference type="EMBL" id="JAPEUY010000018">
    <property type="protein sequence ID" value="KAJ4364048.1"/>
    <property type="molecule type" value="Genomic_DNA"/>
</dbReference>
<dbReference type="GO" id="GO:0005524">
    <property type="term" value="F:ATP binding"/>
    <property type="evidence" value="ECO:0007669"/>
    <property type="project" value="InterPro"/>
</dbReference>
<evidence type="ECO:0000259" key="4">
    <source>
        <dbReference type="PROSITE" id="PS50011"/>
    </source>
</evidence>
<comment type="caution">
    <text evidence="5">The sequence shown here is derived from an EMBL/GenBank/DDBJ whole genome shotgun (WGS) entry which is preliminary data.</text>
</comment>
<proteinExistence type="predicted"/>
<dbReference type="AlphaFoldDB" id="A0A9W8Y2U3"/>
<dbReference type="GO" id="GO:0004672">
    <property type="term" value="F:protein kinase activity"/>
    <property type="evidence" value="ECO:0007669"/>
    <property type="project" value="InterPro"/>
</dbReference>
<name>A0A9W8Y2U3_9PLEO</name>
<evidence type="ECO:0000256" key="2">
    <source>
        <dbReference type="ARBA" id="ARBA00022771"/>
    </source>
</evidence>
<keyword evidence="2" id="KW-0863">Zinc-finger</keyword>
<dbReference type="InterPro" id="IPR011009">
    <property type="entry name" value="Kinase-like_dom_sf"/>
</dbReference>
<feature type="domain" description="Protein kinase" evidence="4">
    <location>
        <begin position="325"/>
        <end position="618"/>
    </location>
</feature>
<evidence type="ECO:0000256" key="3">
    <source>
        <dbReference type="ARBA" id="ARBA00022833"/>
    </source>
</evidence>
<dbReference type="InterPro" id="IPR043145">
    <property type="entry name" value="Znf_ZZ_sf"/>
</dbReference>
<dbReference type="Pfam" id="PF00069">
    <property type="entry name" value="Pkinase"/>
    <property type="match status" value="1"/>
</dbReference>
<dbReference type="PROSITE" id="PS50011">
    <property type="entry name" value="PROTEIN_KINASE_DOM"/>
    <property type="match status" value="1"/>
</dbReference>
<dbReference type="Gene3D" id="3.30.60.90">
    <property type="match status" value="1"/>
</dbReference>
<accession>A0A9W8Y2U3</accession>
<evidence type="ECO:0000313" key="5">
    <source>
        <dbReference type="EMBL" id="KAJ4364048.1"/>
    </source>
</evidence>
<keyword evidence="6" id="KW-1185">Reference proteome</keyword>
<keyword evidence="1" id="KW-0479">Metal-binding</keyword>
<keyword evidence="3" id="KW-0862">Zinc</keyword>
<dbReference type="Proteomes" id="UP001140560">
    <property type="component" value="Unassembled WGS sequence"/>
</dbReference>
<organism evidence="5 6">
    <name type="scientific">Neocucurbitaria cava</name>
    <dbReference type="NCBI Taxonomy" id="798079"/>
    <lineage>
        <taxon>Eukaryota</taxon>
        <taxon>Fungi</taxon>
        <taxon>Dikarya</taxon>
        <taxon>Ascomycota</taxon>
        <taxon>Pezizomycotina</taxon>
        <taxon>Dothideomycetes</taxon>
        <taxon>Pleosporomycetidae</taxon>
        <taxon>Pleosporales</taxon>
        <taxon>Pleosporineae</taxon>
        <taxon>Cucurbitariaceae</taxon>
        <taxon>Neocucurbitaria</taxon>
    </lineage>
</organism>
<reference evidence="5" key="1">
    <citation type="submission" date="2022-10" db="EMBL/GenBank/DDBJ databases">
        <title>Tapping the CABI collections for fungal endophytes: first genome assemblies for Collariella, Neodidymelliopsis, Ascochyta clinopodiicola, Didymella pomorum, Didymosphaeria variabile, Neocosmospora piperis and Neocucurbitaria cava.</title>
        <authorList>
            <person name="Hill R."/>
        </authorList>
    </citation>
    <scope>NUCLEOTIDE SEQUENCE</scope>
    <source>
        <strain evidence="5">IMI 356814</strain>
    </source>
</reference>
<gene>
    <name evidence="5" type="ORF">N0V83_009503</name>
</gene>
<evidence type="ECO:0000313" key="6">
    <source>
        <dbReference type="Proteomes" id="UP001140560"/>
    </source>
</evidence>
<dbReference type="SUPFAM" id="SSF57850">
    <property type="entry name" value="RING/U-box"/>
    <property type="match status" value="1"/>
</dbReference>
<sequence length="683" mass="77210">MARLYRKIAKSVANAPCQASNIHGSLSQMIYDPQNAAKNQDVMLGHGLEPRLLLNTGERGQYLPLSPRDQAVNAVTSMVEETHHAFVLGDMSLQRHLAQIYRELRSNRDQLKVLTQVVHEERRSLQSQTDNDASNEGADASSSDVVDIFFDCVSSFSDDDSDDSLDRSRARFQGSADYLLERRANFIPEQYTTPGRFHSRIILISMLEIGFTNSYRLQRYCLFYLENPRVWRRVIVSATVVQPLRISTLAGISSPDTSNVFKVLPGNLKKQLEWALAKKSLPGSDTHVSLVISEPEPSLFEIEPSHVDVAVDDTQITTTVEAALLRQLNEVGCARFSEREVAVQLRLTVYTQVVQIYGQCLIEHKRPFTQTKHQTSRSDDERQKEFLNDVSILLALREFDAVIKFTGYVLDSTGSRLHSYLCEWPLLGSLEHVLTRALRTGQLIPWAIRETWVKQLITAVAKIHERGIAVGSINRLSVFVHEDGNLVLDNPKTARRTLNQSGRLPPELRSDSYYALSHAKRTLETDVFQLGLLLWCLMEHKVSASGLCPRFECTHKPKSSCPVHSNPIELPQSNNPMIPKYMDDIIRQCRERDPTRRCSARQMLWVLPRETTPVDATLLAAPLRDWEGFKWSVCDECGGFISDGIKFKCPICQGGNFDLCPRCVSEGVHCFVSEHILIQHVLS</sequence>
<evidence type="ECO:0000256" key="1">
    <source>
        <dbReference type="ARBA" id="ARBA00022723"/>
    </source>
</evidence>
<dbReference type="OrthoDB" id="3734019at2759"/>